<dbReference type="SMART" id="SM00249">
    <property type="entry name" value="PHD"/>
    <property type="match status" value="1"/>
</dbReference>
<feature type="compositionally biased region" description="Basic and acidic residues" evidence="6">
    <location>
        <begin position="400"/>
        <end position="409"/>
    </location>
</feature>
<dbReference type="PANTHER" id="PTHR14571:SF9">
    <property type="entry name" value="HISTONE-LYSINE N-METHYLTRANSFERASE SET-26-RELATED"/>
    <property type="match status" value="1"/>
</dbReference>
<dbReference type="Pfam" id="PF00628">
    <property type="entry name" value="PHD"/>
    <property type="match status" value="1"/>
</dbReference>
<reference evidence="8 9" key="1">
    <citation type="submission" date="2019-12" db="EMBL/GenBank/DDBJ databases">
        <title>A genome sequence resource for the geographically widespread anthracnose pathogen Colletotrichum asianum.</title>
        <authorList>
            <person name="Meng Y."/>
        </authorList>
    </citation>
    <scope>NUCLEOTIDE SEQUENCE [LARGE SCALE GENOMIC DNA]</scope>
    <source>
        <strain evidence="8 9">ICMP 18580</strain>
    </source>
</reference>
<feature type="region of interest" description="Disordered" evidence="6">
    <location>
        <begin position="218"/>
        <end position="276"/>
    </location>
</feature>
<keyword evidence="4" id="KW-0862">Zinc</keyword>
<dbReference type="AlphaFoldDB" id="A0A8H3WEH8"/>
<evidence type="ECO:0000256" key="1">
    <source>
        <dbReference type="ARBA" id="ARBA00004123"/>
    </source>
</evidence>
<sequence>MKKMSLQDSLSKPMHRTLEKSCSSLILWVDGYGAVEGNLDATLERSRTLNRSVLAALISICDTLTKCLIPSVCAPDEDAQLRTDLLACLVSEAKDALQDIYQISESEGSDSESSSESVSDDWDQIASDMRTDVECLIDLEPLIKCPFIDSRKANSNQTQTTETTQWTPLKLYSDRIANRFPVAQAELVERLARANWDRFQRIQLEKERNIVNRDDERVAQEADLTTPTETGSAFQDSGLGTSLRTGSSNVRKLIRRNPEERAKQAPPDDLPITQNDRMPVEERVKGNELVAGALESDVSHVLQSTTVTFPDEEPYTIKCICSSNADDGNTIFCEKCDTWQHINCYYAGRAEEALREDFDHSCADCKPRLLNRRAAFERMQRFLKENRPPSFYQTQNSPPKEQKANARWP</sequence>
<organism evidence="8 9">
    <name type="scientific">Colletotrichum asianum</name>
    <dbReference type="NCBI Taxonomy" id="702518"/>
    <lineage>
        <taxon>Eukaryota</taxon>
        <taxon>Fungi</taxon>
        <taxon>Dikarya</taxon>
        <taxon>Ascomycota</taxon>
        <taxon>Pezizomycotina</taxon>
        <taxon>Sordariomycetes</taxon>
        <taxon>Hypocreomycetidae</taxon>
        <taxon>Glomerellales</taxon>
        <taxon>Glomerellaceae</taxon>
        <taxon>Colletotrichum</taxon>
        <taxon>Colletotrichum gloeosporioides species complex</taxon>
    </lineage>
</organism>
<feature type="domain" description="Zinc finger PHD-type" evidence="7">
    <location>
        <begin position="318"/>
        <end position="366"/>
    </location>
</feature>
<keyword evidence="5" id="KW-0539">Nucleus</keyword>
<feature type="region of interest" description="Disordered" evidence="6">
    <location>
        <begin position="385"/>
        <end position="409"/>
    </location>
</feature>
<proteinExistence type="predicted"/>
<evidence type="ECO:0000313" key="8">
    <source>
        <dbReference type="EMBL" id="KAF0323088.1"/>
    </source>
</evidence>
<accession>A0A8H3WEH8</accession>
<name>A0A8H3WEH8_9PEZI</name>
<feature type="compositionally biased region" description="Polar residues" evidence="6">
    <location>
        <begin position="223"/>
        <end position="235"/>
    </location>
</feature>
<protein>
    <submittedName>
        <fullName evidence="8">Ankyrin repeat protein</fullName>
    </submittedName>
</protein>
<dbReference type="GO" id="GO:0008270">
    <property type="term" value="F:zinc ion binding"/>
    <property type="evidence" value="ECO:0007669"/>
    <property type="project" value="UniProtKB-KW"/>
</dbReference>
<dbReference type="EMBL" id="WOWK01000055">
    <property type="protein sequence ID" value="KAF0323088.1"/>
    <property type="molecule type" value="Genomic_DNA"/>
</dbReference>
<comment type="caution">
    <text evidence="8">The sequence shown here is derived from an EMBL/GenBank/DDBJ whole genome shotgun (WGS) entry which is preliminary data.</text>
</comment>
<feature type="compositionally biased region" description="Low complexity" evidence="6">
    <location>
        <begin position="237"/>
        <end position="248"/>
    </location>
</feature>
<dbReference type="InterPro" id="IPR013083">
    <property type="entry name" value="Znf_RING/FYVE/PHD"/>
</dbReference>
<dbReference type="InterPro" id="IPR019787">
    <property type="entry name" value="Znf_PHD-finger"/>
</dbReference>
<evidence type="ECO:0000313" key="9">
    <source>
        <dbReference type="Proteomes" id="UP000434172"/>
    </source>
</evidence>
<evidence type="ECO:0000256" key="4">
    <source>
        <dbReference type="ARBA" id="ARBA00022833"/>
    </source>
</evidence>
<evidence type="ECO:0000256" key="5">
    <source>
        <dbReference type="ARBA" id="ARBA00023242"/>
    </source>
</evidence>
<dbReference type="InterPro" id="IPR011011">
    <property type="entry name" value="Znf_FYVE_PHD"/>
</dbReference>
<dbReference type="Gene3D" id="3.30.40.10">
    <property type="entry name" value="Zinc/RING finger domain, C3HC4 (zinc finger)"/>
    <property type="match status" value="1"/>
</dbReference>
<keyword evidence="3" id="KW-0863">Zinc-finger</keyword>
<evidence type="ECO:0000259" key="7">
    <source>
        <dbReference type="SMART" id="SM00249"/>
    </source>
</evidence>
<dbReference type="SUPFAM" id="SSF57903">
    <property type="entry name" value="FYVE/PHD zinc finger"/>
    <property type="match status" value="1"/>
</dbReference>
<keyword evidence="9" id="KW-1185">Reference proteome</keyword>
<dbReference type="Proteomes" id="UP000434172">
    <property type="component" value="Unassembled WGS sequence"/>
</dbReference>
<evidence type="ECO:0000256" key="2">
    <source>
        <dbReference type="ARBA" id="ARBA00022723"/>
    </source>
</evidence>
<gene>
    <name evidence="8" type="ORF">GQ607_009632</name>
</gene>
<keyword evidence="2" id="KW-0479">Metal-binding</keyword>
<dbReference type="GO" id="GO:0005634">
    <property type="term" value="C:nucleus"/>
    <property type="evidence" value="ECO:0007669"/>
    <property type="project" value="UniProtKB-SubCell"/>
</dbReference>
<evidence type="ECO:0000256" key="3">
    <source>
        <dbReference type="ARBA" id="ARBA00022771"/>
    </source>
</evidence>
<dbReference type="OrthoDB" id="20872at2759"/>
<evidence type="ECO:0000256" key="6">
    <source>
        <dbReference type="SAM" id="MobiDB-lite"/>
    </source>
</evidence>
<comment type="subcellular location">
    <subcellularLocation>
        <location evidence="1">Nucleus</location>
    </subcellularLocation>
</comment>
<dbReference type="InterPro" id="IPR001965">
    <property type="entry name" value="Znf_PHD"/>
</dbReference>
<dbReference type="PANTHER" id="PTHR14571">
    <property type="entry name" value="HISTONE-LYSINE N-METHYLTRANSFERASE SET-26-RELATED"/>
    <property type="match status" value="1"/>
</dbReference>